<gene>
    <name evidence="6" type="ORF">LCGC14_1266140</name>
</gene>
<accession>A0A0F9KZE9</accession>
<organism evidence="6">
    <name type="scientific">marine sediment metagenome</name>
    <dbReference type="NCBI Taxonomy" id="412755"/>
    <lineage>
        <taxon>unclassified sequences</taxon>
        <taxon>metagenomes</taxon>
        <taxon>ecological metagenomes</taxon>
    </lineage>
</organism>
<evidence type="ECO:0000256" key="2">
    <source>
        <dbReference type="ARBA" id="ARBA00022705"/>
    </source>
</evidence>
<dbReference type="Pfam" id="PF14743">
    <property type="entry name" value="DNA_ligase_OB_2"/>
    <property type="match status" value="1"/>
</dbReference>
<comment type="caution">
    <text evidence="6">The sequence shown here is derived from an EMBL/GenBank/DDBJ whole genome shotgun (WGS) entry which is preliminary data.</text>
</comment>
<proteinExistence type="predicted"/>
<dbReference type="GO" id="GO:0006281">
    <property type="term" value="P:DNA repair"/>
    <property type="evidence" value="ECO:0007669"/>
    <property type="project" value="UniProtKB-KW"/>
</dbReference>
<dbReference type="EMBL" id="LAZR01007064">
    <property type="protein sequence ID" value="KKM87709.1"/>
    <property type="molecule type" value="Genomic_DNA"/>
</dbReference>
<dbReference type="Gene3D" id="3.30.1490.70">
    <property type="match status" value="1"/>
</dbReference>
<keyword evidence="2" id="KW-0235">DNA replication</keyword>
<protein>
    <recommendedName>
        <fullName evidence="5">DNA ligase OB-like domain-containing protein</fullName>
    </recommendedName>
</protein>
<dbReference type="InterPro" id="IPR012340">
    <property type="entry name" value="NA-bd_OB-fold"/>
</dbReference>
<keyword evidence="1" id="KW-0436">Ligase</keyword>
<dbReference type="AlphaFoldDB" id="A0A0F9KZE9"/>
<dbReference type="PANTHER" id="PTHR47810:SF1">
    <property type="entry name" value="DNA LIGASE B"/>
    <property type="match status" value="1"/>
</dbReference>
<feature type="domain" description="DNA ligase OB-like" evidence="5">
    <location>
        <begin position="260"/>
        <end position="341"/>
    </location>
</feature>
<sequence length="344" mass="39314">MKSEFLMLAQTYKPGTINLKGWYMSEKLDGTRAFWDGGVTRGIPASAICYANTVKDYRLTREVIATGLWSRTGKVIHAPDYWLDGLPSFILDGELWLGRNEFQNLTSIVSTKNASRDRDWKDIEYKVFDSPCPSVVFCPRDITVQDYKYKITGGYRPGIDPIGRQCFSTVHEWLRRQDLGTAVLHEQELLIGTQEENEKRLQRKLETLLMLNAEGIMLRNGSSYWVTQRSKNLLKFKPWRDAEGTVVGFTSGKETNKGSRLLGKIGALILDFNGKRLELSGLTDAEREFHLINEKVYAEAWPGKDMPVTFTGAYFDVGDIVTFKYRELSDSGIPKEARYWRKSC</sequence>
<dbReference type="InterPro" id="IPR050326">
    <property type="entry name" value="NAD_dep_DNA_ligaseB"/>
</dbReference>
<dbReference type="SUPFAM" id="SSF50249">
    <property type="entry name" value="Nucleic acid-binding proteins"/>
    <property type="match status" value="1"/>
</dbReference>
<evidence type="ECO:0000259" key="5">
    <source>
        <dbReference type="Pfam" id="PF14743"/>
    </source>
</evidence>
<dbReference type="PANTHER" id="PTHR47810">
    <property type="entry name" value="DNA LIGASE"/>
    <property type="match status" value="1"/>
</dbReference>
<dbReference type="Gene3D" id="3.30.470.30">
    <property type="entry name" value="DNA ligase/mRNA capping enzyme"/>
    <property type="match status" value="1"/>
</dbReference>
<dbReference type="CDD" id="cd07896">
    <property type="entry name" value="Adenylation_kDNA_ligase_like"/>
    <property type="match status" value="1"/>
</dbReference>
<evidence type="ECO:0000256" key="3">
    <source>
        <dbReference type="ARBA" id="ARBA00022763"/>
    </source>
</evidence>
<dbReference type="SUPFAM" id="SSF56091">
    <property type="entry name" value="DNA ligase/mRNA capping enzyme, catalytic domain"/>
    <property type="match status" value="1"/>
</dbReference>
<dbReference type="GO" id="GO:0006260">
    <property type="term" value="P:DNA replication"/>
    <property type="evidence" value="ECO:0007669"/>
    <property type="project" value="UniProtKB-KW"/>
</dbReference>
<keyword evidence="4" id="KW-0234">DNA repair</keyword>
<name>A0A0F9KZE9_9ZZZZ</name>
<evidence type="ECO:0000256" key="4">
    <source>
        <dbReference type="ARBA" id="ARBA00023204"/>
    </source>
</evidence>
<reference evidence="6" key="1">
    <citation type="journal article" date="2015" name="Nature">
        <title>Complex archaea that bridge the gap between prokaryotes and eukaryotes.</title>
        <authorList>
            <person name="Spang A."/>
            <person name="Saw J.H."/>
            <person name="Jorgensen S.L."/>
            <person name="Zaremba-Niedzwiedzka K."/>
            <person name="Martijn J."/>
            <person name="Lind A.E."/>
            <person name="van Eijk R."/>
            <person name="Schleper C."/>
            <person name="Guy L."/>
            <person name="Ettema T.J."/>
        </authorList>
    </citation>
    <scope>NUCLEOTIDE SEQUENCE</scope>
</reference>
<dbReference type="Gene3D" id="2.40.50.140">
    <property type="entry name" value="Nucleic acid-binding proteins"/>
    <property type="match status" value="1"/>
</dbReference>
<evidence type="ECO:0000313" key="6">
    <source>
        <dbReference type="EMBL" id="KKM87709.1"/>
    </source>
</evidence>
<keyword evidence="3" id="KW-0227">DNA damage</keyword>
<evidence type="ECO:0000256" key="1">
    <source>
        <dbReference type="ARBA" id="ARBA00022598"/>
    </source>
</evidence>
<dbReference type="GO" id="GO:0016874">
    <property type="term" value="F:ligase activity"/>
    <property type="evidence" value="ECO:0007669"/>
    <property type="project" value="UniProtKB-KW"/>
</dbReference>
<dbReference type="InterPro" id="IPR029319">
    <property type="entry name" value="DNA_ligase_OB"/>
</dbReference>
<dbReference type="CDD" id="cd08041">
    <property type="entry name" value="OBF_kDNA_ligase_like"/>
    <property type="match status" value="1"/>
</dbReference>